<feature type="region of interest" description="Disordered" evidence="14">
    <location>
        <begin position="1"/>
        <end position="23"/>
    </location>
</feature>
<evidence type="ECO:0000256" key="3">
    <source>
        <dbReference type="ARBA" id="ARBA00001966"/>
    </source>
</evidence>
<dbReference type="Pfam" id="PF12544">
    <property type="entry name" value="LAM_C"/>
    <property type="match status" value="1"/>
</dbReference>
<dbReference type="Gene3D" id="6.20.120.40">
    <property type="match status" value="1"/>
</dbReference>
<dbReference type="SFLD" id="SFLDG01070">
    <property type="entry name" value="PLP-dependent"/>
    <property type="match status" value="1"/>
</dbReference>
<dbReference type="EC" id="5.4.3.2" evidence="5"/>
<dbReference type="PANTHER" id="PTHR30538">
    <property type="entry name" value="LYSINE 2,3-AMINOMUTASE-RELATED"/>
    <property type="match status" value="1"/>
</dbReference>
<dbReference type="InterPro" id="IPR003739">
    <property type="entry name" value="Lys_aminomutase/Glu_NH3_mut"/>
</dbReference>
<comment type="caution">
    <text evidence="16">The sequence shown here is derived from an EMBL/GenBank/DDBJ whole genome shotgun (WGS) entry which is preliminary data.</text>
</comment>
<keyword evidence="13 16" id="KW-0413">Isomerase</keyword>
<evidence type="ECO:0000256" key="9">
    <source>
        <dbReference type="ARBA" id="ARBA00022723"/>
    </source>
</evidence>
<evidence type="ECO:0000256" key="12">
    <source>
        <dbReference type="ARBA" id="ARBA00023014"/>
    </source>
</evidence>
<reference evidence="16 17" key="1">
    <citation type="submission" date="2015-11" db="EMBL/GenBank/DDBJ databases">
        <authorList>
            <person name="Lin W."/>
        </authorList>
    </citation>
    <scope>NUCLEOTIDE SEQUENCE [LARGE SCALE GENOMIC DNA]</scope>
    <source>
        <strain evidence="16 17">HCH-1</strain>
    </source>
</reference>
<evidence type="ECO:0000256" key="1">
    <source>
        <dbReference type="ARBA" id="ARBA00000911"/>
    </source>
</evidence>
<keyword evidence="9" id="KW-0479">Metal-binding</keyword>
<dbReference type="InterPro" id="IPR007197">
    <property type="entry name" value="rSAM"/>
</dbReference>
<evidence type="ECO:0000313" key="16">
    <source>
        <dbReference type="EMBL" id="KWT78136.1"/>
    </source>
</evidence>
<evidence type="ECO:0000256" key="5">
    <source>
        <dbReference type="ARBA" id="ARBA00012144"/>
    </source>
</evidence>
<keyword evidence="17" id="KW-1185">Reference proteome</keyword>
<evidence type="ECO:0000256" key="8">
    <source>
        <dbReference type="ARBA" id="ARBA00022691"/>
    </source>
</evidence>
<feature type="region of interest" description="Disordered" evidence="14">
    <location>
        <begin position="403"/>
        <end position="436"/>
    </location>
</feature>
<dbReference type="Gene3D" id="6.10.140.1170">
    <property type="match status" value="1"/>
</dbReference>
<feature type="domain" description="Radical SAM core" evidence="15">
    <location>
        <begin position="142"/>
        <end position="353"/>
    </location>
</feature>
<evidence type="ECO:0000256" key="2">
    <source>
        <dbReference type="ARBA" id="ARBA00001933"/>
    </source>
</evidence>
<dbReference type="InterPro" id="IPR058240">
    <property type="entry name" value="rSAM_sf"/>
</dbReference>
<dbReference type="SUPFAM" id="SSF102114">
    <property type="entry name" value="Radical SAM enzymes"/>
    <property type="match status" value="1"/>
</dbReference>
<evidence type="ECO:0000256" key="6">
    <source>
        <dbReference type="ARBA" id="ARBA00022363"/>
    </source>
</evidence>
<dbReference type="PANTHER" id="PTHR30538:SF1">
    <property type="entry name" value="L-LYSINE 2,3-AMINOMUTASE"/>
    <property type="match status" value="1"/>
</dbReference>
<evidence type="ECO:0000256" key="14">
    <source>
        <dbReference type="SAM" id="MobiDB-lite"/>
    </source>
</evidence>
<dbReference type="InterPro" id="IPR025895">
    <property type="entry name" value="LAM_C_dom"/>
</dbReference>
<evidence type="ECO:0000256" key="4">
    <source>
        <dbReference type="ARBA" id="ARBA00008703"/>
    </source>
</evidence>
<evidence type="ECO:0000259" key="15">
    <source>
        <dbReference type="PROSITE" id="PS51918"/>
    </source>
</evidence>
<comment type="cofactor">
    <cofactor evidence="3">
        <name>[4Fe-4S] cluster</name>
        <dbReference type="ChEBI" id="CHEBI:49883"/>
    </cofactor>
</comment>
<dbReference type="NCBIfam" id="TIGR00238">
    <property type="entry name" value="KamA family radical SAM protein"/>
    <property type="match status" value="1"/>
</dbReference>
<accession>A0ABR5SDI2</accession>
<keyword evidence="11" id="KW-0408">Iron</keyword>
<dbReference type="Gene3D" id="3.20.20.70">
    <property type="entry name" value="Aldolase class I"/>
    <property type="match status" value="1"/>
</dbReference>
<dbReference type="Proteomes" id="UP000060487">
    <property type="component" value="Unassembled WGS sequence"/>
</dbReference>
<keyword evidence="10" id="KW-0663">Pyridoxal phosphate</keyword>
<gene>
    <name evidence="16" type="ORF">ASN18_3005</name>
</gene>
<proteinExistence type="inferred from homology"/>
<keyword evidence="8" id="KW-0949">S-adenosyl-L-methionine</keyword>
<dbReference type="InterPro" id="IPR022459">
    <property type="entry name" value="Lysine_aminomutase"/>
</dbReference>
<dbReference type="SFLD" id="SFLDF00283">
    <property type="entry name" value="L-lysine_2_3-aminomutase_(LAM"/>
    <property type="match status" value="1"/>
</dbReference>
<dbReference type="Pfam" id="PF04055">
    <property type="entry name" value="Radical_SAM"/>
    <property type="match status" value="1"/>
</dbReference>
<dbReference type="CDD" id="cd01335">
    <property type="entry name" value="Radical_SAM"/>
    <property type="match status" value="1"/>
</dbReference>
<keyword evidence="12" id="KW-0411">Iron-sulfur</keyword>
<evidence type="ECO:0000256" key="13">
    <source>
        <dbReference type="ARBA" id="ARBA00023235"/>
    </source>
</evidence>
<dbReference type="EMBL" id="LNQR01000120">
    <property type="protein sequence ID" value="KWT78136.1"/>
    <property type="molecule type" value="Genomic_DNA"/>
</dbReference>
<comment type="cofactor">
    <cofactor evidence="2">
        <name>pyridoxal 5'-phosphate</name>
        <dbReference type="ChEBI" id="CHEBI:597326"/>
    </cofactor>
</comment>
<evidence type="ECO:0000256" key="7">
    <source>
        <dbReference type="ARBA" id="ARBA00022485"/>
    </source>
</evidence>
<evidence type="ECO:0000313" key="17">
    <source>
        <dbReference type="Proteomes" id="UP000060487"/>
    </source>
</evidence>
<keyword evidence="7" id="KW-0004">4Fe-4S</keyword>
<dbReference type="InterPro" id="IPR013785">
    <property type="entry name" value="Aldolase_TIM"/>
</dbReference>
<comment type="similarity">
    <text evidence="4">Belongs to the radical SAM superfamily. KamA family.</text>
</comment>
<comment type="catalytic activity">
    <reaction evidence="1">
        <text>L-lysine = (3S)-3,6-diaminohexanoate</text>
        <dbReference type="Rhea" id="RHEA:19177"/>
        <dbReference type="ChEBI" id="CHEBI:32551"/>
        <dbReference type="ChEBI" id="CHEBI:57434"/>
        <dbReference type="EC" id="5.4.3.2"/>
    </reaction>
</comment>
<feature type="compositionally biased region" description="Polar residues" evidence="14">
    <location>
        <begin position="1"/>
        <end position="11"/>
    </location>
</feature>
<dbReference type="GO" id="GO:0050066">
    <property type="term" value="F:L-lysine 2,3-aminomutase activity"/>
    <property type="evidence" value="ECO:0007669"/>
    <property type="project" value="UniProtKB-EC"/>
</dbReference>
<evidence type="ECO:0000256" key="11">
    <source>
        <dbReference type="ARBA" id="ARBA00023004"/>
    </source>
</evidence>
<organism evidence="16 17">
    <name type="scientific">Candidatus Magnetominusculus xianensis</name>
    <dbReference type="NCBI Taxonomy" id="1748249"/>
    <lineage>
        <taxon>Bacteria</taxon>
        <taxon>Pseudomonadati</taxon>
        <taxon>Nitrospirota</taxon>
        <taxon>Nitrospiria</taxon>
        <taxon>Nitrospirales</taxon>
        <taxon>Nitrospiraceae</taxon>
        <taxon>Candidatus Magnetominusculus</taxon>
    </lineage>
</organism>
<dbReference type="PIRSF" id="PIRSF004911">
    <property type="entry name" value="DUF160"/>
    <property type="match status" value="1"/>
</dbReference>
<protein>
    <recommendedName>
        <fullName evidence="6">L-lysine 2,3-aminomutase</fullName>
        <ecNumber evidence="5">5.4.3.2</ecNumber>
    </recommendedName>
</protein>
<evidence type="ECO:0000256" key="10">
    <source>
        <dbReference type="ARBA" id="ARBA00022898"/>
    </source>
</evidence>
<dbReference type="SFLD" id="SFLDS00029">
    <property type="entry name" value="Radical_SAM"/>
    <property type="match status" value="1"/>
</dbReference>
<name>A0ABR5SDI2_9BACT</name>
<sequence length="436" mass="50213">MRRQMKNTTLTQEEEPPSLQGTQLFDYDCKPSNSIVRKLWPSVTADDWNDWYWQLSNRLRSVYALSALFDLKPQHITKYKQLIDKYHYSITPYYLSLIDWTDPNDPIRQQCIPDFKEIDYVSVGDKDPLAEEDDTQVAGLVHRYPDRVLMLVTNSCAVYCRHCTRKRIWQDGESIRSKKELLAMVNYVRGVPEVREVVISGGDPLTLNIETLDWFLGELRTVSHLEVIRIGTRIPVVLPMRITDELAGMLSRHRPLWINTQFNHPREVTPEAQEACDKILRAGIPVSNQSVLLKGINDSVETMKALCHALQRIMVRPYYLYQCDPVKAAEHFRTSIWKGIEIIEQMRGFTGGLCVPTFVVDAPGGGGKIPLQPFYLLSAAEDEVTLRNYEGMIIRYHNPIDKAPRPARPAKNGKVPVDAARYKRRKEKTLFSERPQ</sequence>
<dbReference type="PROSITE" id="PS51918">
    <property type="entry name" value="RADICAL_SAM"/>
    <property type="match status" value="1"/>
</dbReference>